<evidence type="ECO:0000313" key="1">
    <source>
        <dbReference type="EMBL" id="MDQ0445257.1"/>
    </source>
</evidence>
<dbReference type="EMBL" id="JAUSVV010000023">
    <property type="protein sequence ID" value="MDQ0445257.1"/>
    <property type="molecule type" value="Genomic_DNA"/>
</dbReference>
<sequence length="91" mass="9710">MALSPRPPAKPGTPHANNSVDRFADLAAHAGLLALSHELRGRNALALSDFAEVECRIAARHAALDRLSIELEYNRGALLDLAVAENLEVCA</sequence>
<evidence type="ECO:0000313" key="2">
    <source>
        <dbReference type="Proteomes" id="UP001236369"/>
    </source>
</evidence>
<keyword evidence="2" id="KW-1185">Reference proteome</keyword>
<reference evidence="1 2" key="1">
    <citation type="submission" date="2023-07" db="EMBL/GenBank/DDBJ databases">
        <title>Genomic Encyclopedia of Type Strains, Phase IV (KMG-IV): sequencing the most valuable type-strain genomes for metagenomic binning, comparative biology and taxonomic classification.</title>
        <authorList>
            <person name="Goeker M."/>
        </authorList>
    </citation>
    <scope>NUCLEOTIDE SEQUENCE [LARGE SCALE GENOMIC DNA]</scope>
    <source>
        <strain evidence="1 2">DSM 19562</strain>
    </source>
</reference>
<proteinExistence type="predicted"/>
<dbReference type="RefSeq" id="WP_238248739.1">
    <property type="nucleotide sequence ID" value="NZ_BPQX01000021.1"/>
</dbReference>
<gene>
    <name evidence="1" type="ORF">QO016_004784</name>
</gene>
<organism evidence="1 2">
    <name type="scientific">Methylobacterium persicinum</name>
    <dbReference type="NCBI Taxonomy" id="374426"/>
    <lineage>
        <taxon>Bacteria</taxon>
        <taxon>Pseudomonadati</taxon>
        <taxon>Pseudomonadota</taxon>
        <taxon>Alphaproteobacteria</taxon>
        <taxon>Hyphomicrobiales</taxon>
        <taxon>Methylobacteriaceae</taxon>
        <taxon>Methylobacterium</taxon>
    </lineage>
</organism>
<protein>
    <submittedName>
        <fullName evidence="1">Uncharacterized protein</fullName>
    </submittedName>
</protein>
<name>A0ABU0HTK8_9HYPH</name>
<dbReference type="Proteomes" id="UP001236369">
    <property type="component" value="Unassembled WGS sequence"/>
</dbReference>
<accession>A0ABU0HTK8</accession>
<comment type="caution">
    <text evidence="1">The sequence shown here is derived from an EMBL/GenBank/DDBJ whole genome shotgun (WGS) entry which is preliminary data.</text>
</comment>